<dbReference type="InterPro" id="IPR018541">
    <property type="entry name" value="Ftsk_gamma"/>
</dbReference>
<dbReference type="InterPro" id="IPR036388">
    <property type="entry name" value="WH-like_DNA-bd_sf"/>
</dbReference>
<protein>
    <recommendedName>
        <fullName evidence="1">FtsK gamma domain-containing protein</fullName>
    </recommendedName>
</protein>
<dbReference type="EMBL" id="JAHLQJ010000013">
    <property type="protein sequence ID" value="MBU5673194.1"/>
    <property type="molecule type" value="Genomic_DNA"/>
</dbReference>
<dbReference type="SUPFAM" id="SSF46785">
    <property type="entry name" value="Winged helix' DNA-binding domain"/>
    <property type="match status" value="1"/>
</dbReference>
<gene>
    <name evidence="2" type="ORF">KQJ23_15300</name>
</gene>
<dbReference type="Gene3D" id="1.10.10.10">
    <property type="entry name" value="Winged helix-like DNA-binding domain superfamily/Winged helix DNA-binding domain"/>
    <property type="match status" value="1"/>
</dbReference>
<organism evidence="2 3">
    <name type="scientific">Paenibacillus brevis</name>
    <dbReference type="NCBI Taxonomy" id="2841508"/>
    <lineage>
        <taxon>Bacteria</taxon>
        <taxon>Bacillati</taxon>
        <taxon>Bacillota</taxon>
        <taxon>Bacilli</taxon>
        <taxon>Bacillales</taxon>
        <taxon>Paenibacillaceae</taxon>
        <taxon>Paenibacillus</taxon>
    </lineage>
</organism>
<dbReference type="Proteomes" id="UP000743001">
    <property type="component" value="Unassembled WGS sequence"/>
</dbReference>
<evidence type="ECO:0000313" key="2">
    <source>
        <dbReference type="EMBL" id="MBU5673194.1"/>
    </source>
</evidence>
<name>A0ABS6FSH4_9BACL</name>
<dbReference type="InterPro" id="IPR036390">
    <property type="entry name" value="WH_DNA-bd_sf"/>
</dbReference>
<evidence type="ECO:0000259" key="1">
    <source>
        <dbReference type="SMART" id="SM00843"/>
    </source>
</evidence>
<reference evidence="2 3" key="1">
    <citation type="submission" date="2021-06" db="EMBL/GenBank/DDBJ databases">
        <authorList>
            <person name="Sun Q."/>
            <person name="Li D."/>
        </authorList>
    </citation>
    <scope>NUCLEOTIDE SEQUENCE [LARGE SCALE GENOMIC DNA]</scope>
    <source>
        <strain evidence="2 3">MSJ-6</strain>
    </source>
</reference>
<accession>A0ABS6FSH4</accession>
<feature type="domain" description="FtsK gamma" evidence="1">
    <location>
        <begin position="33"/>
        <end position="96"/>
    </location>
</feature>
<dbReference type="SMART" id="SM00843">
    <property type="entry name" value="Ftsk_gamma"/>
    <property type="match status" value="1"/>
</dbReference>
<sequence>MDIELYSRLKIKFIDGVQPPLRMHSTPMDISYINANWELFQKAVWLVITEKNAKVSLLQRKLRLPYNQASLLIDYMVFFGLIGPFDLNRDIYVEFI</sequence>
<keyword evidence="3" id="KW-1185">Reference proteome</keyword>
<evidence type="ECO:0000313" key="3">
    <source>
        <dbReference type="Proteomes" id="UP000743001"/>
    </source>
</evidence>
<proteinExistence type="predicted"/>
<dbReference type="Pfam" id="PF09397">
    <property type="entry name" value="FtsK_gamma"/>
    <property type="match status" value="1"/>
</dbReference>
<comment type="caution">
    <text evidence="2">The sequence shown here is derived from an EMBL/GenBank/DDBJ whole genome shotgun (WGS) entry which is preliminary data.</text>
</comment>